<comment type="subcellular location">
    <subcellularLocation>
        <location evidence="1">Cell membrane</location>
        <topology evidence="1">Multi-pass membrane protein</topology>
    </subcellularLocation>
</comment>
<evidence type="ECO:0000256" key="2">
    <source>
        <dbReference type="ARBA" id="ARBA00022475"/>
    </source>
</evidence>
<evidence type="ECO:0000256" key="1">
    <source>
        <dbReference type="ARBA" id="ARBA00004651"/>
    </source>
</evidence>
<dbReference type="EMBL" id="CP040428">
    <property type="protein sequence ID" value="QCT20916.1"/>
    <property type="molecule type" value="Genomic_DNA"/>
</dbReference>
<protein>
    <recommendedName>
        <fullName evidence="7">Membrane transport protein MMPL domain-containing protein</fullName>
    </recommendedName>
</protein>
<evidence type="ECO:0000259" key="7">
    <source>
        <dbReference type="Pfam" id="PF03176"/>
    </source>
</evidence>
<feature type="transmembrane region" description="Helical" evidence="6">
    <location>
        <begin position="717"/>
        <end position="736"/>
    </location>
</feature>
<evidence type="ECO:0000256" key="6">
    <source>
        <dbReference type="SAM" id="Phobius"/>
    </source>
</evidence>
<proteinExistence type="predicted"/>
<feature type="transmembrane region" description="Helical" evidence="6">
    <location>
        <begin position="260"/>
        <end position="279"/>
    </location>
</feature>
<evidence type="ECO:0000256" key="5">
    <source>
        <dbReference type="ARBA" id="ARBA00023136"/>
    </source>
</evidence>
<dbReference type="SUPFAM" id="SSF82866">
    <property type="entry name" value="Multidrug efflux transporter AcrB transmembrane domain"/>
    <property type="match status" value="2"/>
</dbReference>
<evidence type="ECO:0000256" key="4">
    <source>
        <dbReference type="ARBA" id="ARBA00022989"/>
    </source>
</evidence>
<dbReference type="KEGG" id="izh:FEM41_15325"/>
<evidence type="ECO:0000313" key="8">
    <source>
        <dbReference type="EMBL" id="QCT20916.1"/>
    </source>
</evidence>
<keyword evidence="5 6" id="KW-0472">Membrane</keyword>
<reference evidence="8 9" key="1">
    <citation type="submission" date="2019-05" db="EMBL/GenBank/DDBJ databases">
        <title>Complete genome sequence of Izhakiella calystegiae KSNA2, an endophyte isolated from beach morning glory (Calystegia soldanella).</title>
        <authorList>
            <person name="Jiang L."/>
            <person name="Jeong J.C."/>
            <person name="Kim C.Y."/>
            <person name="Kim D.H."/>
            <person name="Kim S.W."/>
            <person name="Lee j."/>
        </authorList>
    </citation>
    <scope>NUCLEOTIDE SEQUENCE [LARGE SCALE GENOMIC DNA]</scope>
    <source>
        <strain evidence="8 9">KSNA2</strain>
    </source>
</reference>
<feature type="transmembrane region" description="Helical" evidence="6">
    <location>
        <begin position="742"/>
        <end position="764"/>
    </location>
</feature>
<dbReference type="AlphaFoldDB" id="A0A4P8YLL3"/>
<sequence length="772" mass="83673">MPNSSALTSDRQRRAGWLWLAVVLLMLAVLGLKLPGARLNSSVLALLPGVGGKEVPAPLRHGFMQRLDGQLMWLVAAPEEENDAAARWWLTRLAQEPWLKSIQGPMSDAQQKEWGRFAWQHRAALIDPTTRARLGQGGEAQASWILAQLYSAFSGVSGAELRGDPLMLVRGAQLAQQQGAGALRLHNGWLTAVDGQGQRWYLIHGELKGDAFSMRQGNAAVDRLTMLSQQLHQRWPQAQLLSRGALFYSDHASRQAHHEMSTLGVGTLCGVLLLVFAVFRSPRPLLLCLLSVAIGALAGVTVTLLWYGELHLMTLVMSMGIIGVSADYTLYYLTERMVHGAKDSALASLVKVRATLLLALGTTLLAWGVMMMAPFPGIRQMALFAATGLSASCLTVICWYPQLAKGLPVRPVPLRGLMVWWLAAWRRPGLRLGLPLLVALFSAVGLWQLRVDDDISRLQAMPPDLVAQDRAIGQLTGQSLDQRWFMVWGDSPQQALERLEALTPRLEQARDKGWLTGWRQLPLSSLARQKADMALLGRAAPGVEQRLAAAGLNIKVAVPEERPLTPEQWLNSVNSSGWRLLWLSLADGRSGILVPVDGVTQSAALGRLAQESHGVAWVDRKAEFDGLFGFWRGLLSGLLALALLVIAVSYVARLGLRRGLQSVAPSLLALLGGLATLGLCGQPLNLFALLALTLVLGIGINYTLFFSNPRGTPLTSLLAVSVALATTLLTLGMLVFSQTGAISGFGTVLASGIFIAWLTAPLALSDRKENHE</sequence>
<name>A0A4P8YLL3_9ENTR</name>
<gene>
    <name evidence="8" type="ORF">FEM41_15325</name>
</gene>
<dbReference type="InterPro" id="IPR004869">
    <property type="entry name" value="MMPL_dom"/>
</dbReference>
<keyword evidence="3 6" id="KW-0812">Transmembrane</keyword>
<evidence type="ECO:0000313" key="9">
    <source>
        <dbReference type="Proteomes" id="UP000302163"/>
    </source>
</evidence>
<feature type="transmembrane region" description="Helical" evidence="6">
    <location>
        <begin position="286"/>
        <end position="307"/>
    </location>
</feature>
<feature type="transmembrane region" description="Helical" evidence="6">
    <location>
        <begin position="630"/>
        <end position="651"/>
    </location>
</feature>
<dbReference type="Pfam" id="PF03176">
    <property type="entry name" value="MMPL"/>
    <property type="match status" value="1"/>
</dbReference>
<dbReference type="InterPro" id="IPR050545">
    <property type="entry name" value="Mycobact_MmpL"/>
</dbReference>
<feature type="transmembrane region" description="Helical" evidence="6">
    <location>
        <begin position="663"/>
        <end position="680"/>
    </location>
</feature>
<dbReference type="RefSeq" id="WP_138096977.1">
    <property type="nucleotide sequence ID" value="NZ_CP040428.1"/>
</dbReference>
<keyword evidence="2" id="KW-1003">Cell membrane</keyword>
<dbReference type="GO" id="GO:0005886">
    <property type="term" value="C:plasma membrane"/>
    <property type="evidence" value="ECO:0007669"/>
    <property type="project" value="UniProtKB-SubCell"/>
</dbReference>
<dbReference type="OrthoDB" id="9780358at2"/>
<dbReference type="PANTHER" id="PTHR33406">
    <property type="entry name" value="MEMBRANE PROTEIN MJ1562-RELATED"/>
    <property type="match status" value="1"/>
</dbReference>
<feature type="domain" description="Membrane transport protein MMPL" evidence="7">
    <location>
        <begin position="254"/>
        <end position="407"/>
    </location>
</feature>
<evidence type="ECO:0000256" key="3">
    <source>
        <dbReference type="ARBA" id="ARBA00022692"/>
    </source>
</evidence>
<feature type="transmembrane region" description="Helical" evidence="6">
    <location>
        <begin position="381"/>
        <end position="400"/>
    </location>
</feature>
<keyword evidence="4 6" id="KW-1133">Transmembrane helix</keyword>
<feature type="transmembrane region" description="Helical" evidence="6">
    <location>
        <begin position="354"/>
        <end position="375"/>
    </location>
</feature>
<accession>A0A4P8YLL3</accession>
<feature type="transmembrane region" description="Helical" evidence="6">
    <location>
        <begin position="686"/>
        <end position="705"/>
    </location>
</feature>
<dbReference type="PANTHER" id="PTHR33406:SF13">
    <property type="entry name" value="MEMBRANE PROTEIN YDFJ"/>
    <property type="match status" value="1"/>
</dbReference>
<dbReference type="Proteomes" id="UP000302163">
    <property type="component" value="Chromosome"/>
</dbReference>
<feature type="transmembrane region" description="Helical" evidence="6">
    <location>
        <begin position="313"/>
        <end position="333"/>
    </location>
</feature>
<keyword evidence="9" id="KW-1185">Reference proteome</keyword>
<organism evidence="8 9">
    <name type="scientific">Jejubacter calystegiae</name>
    <dbReference type="NCBI Taxonomy" id="2579935"/>
    <lineage>
        <taxon>Bacteria</taxon>
        <taxon>Pseudomonadati</taxon>
        <taxon>Pseudomonadota</taxon>
        <taxon>Gammaproteobacteria</taxon>
        <taxon>Enterobacterales</taxon>
        <taxon>Enterobacteriaceae</taxon>
        <taxon>Jejubacter</taxon>
    </lineage>
</organism>
<dbReference type="Gene3D" id="1.20.1640.10">
    <property type="entry name" value="Multidrug efflux transporter AcrB transmembrane domain"/>
    <property type="match status" value="2"/>
</dbReference>
<feature type="transmembrane region" description="Helical" evidence="6">
    <location>
        <begin position="432"/>
        <end position="449"/>
    </location>
</feature>